<evidence type="ECO:0000313" key="12">
    <source>
        <dbReference type="RefSeq" id="XP_014673412.1"/>
    </source>
</evidence>
<organism evidence="11 12">
    <name type="scientific">Priapulus caudatus</name>
    <name type="common">Priapulid worm</name>
    <dbReference type="NCBI Taxonomy" id="37621"/>
    <lineage>
        <taxon>Eukaryota</taxon>
        <taxon>Metazoa</taxon>
        <taxon>Ecdysozoa</taxon>
        <taxon>Scalidophora</taxon>
        <taxon>Priapulida</taxon>
        <taxon>Priapulimorpha</taxon>
        <taxon>Priapulimorphida</taxon>
        <taxon>Priapulidae</taxon>
        <taxon>Priapulus</taxon>
    </lineage>
</organism>
<keyword evidence="2" id="KW-0677">Repeat</keyword>
<dbReference type="Gene3D" id="2.170.300.10">
    <property type="entry name" value="Tie2 ligand-binding domain superfamily"/>
    <property type="match status" value="1"/>
</dbReference>
<feature type="disulfide bond" evidence="6">
    <location>
        <begin position="498"/>
        <end position="510"/>
    </location>
</feature>
<dbReference type="PROSITE" id="PS01248">
    <property type="entry name" value="EGF_LAM_1"/>
    <property type="match status" value="6"/>
</dbReference>
<evidence type="ECO:0000259" key="9">
    <source>
        <dbReference type="PROSITE" id="PS51115"/>
    </source>
</evidence>
<evidence type="ECO:0000256" key="6">
    <source>
        <dbReference type="PROSITE-ProRule" id="PRU00460"/>
    </source>
</evidence>
<dbReference type="RefSeq" id="XP_014673412.1">
    <property type="nucleotide sequence ID" value="XM_014817926.1"/>
</dbReference>
<dbReference type="GeneID" id="106813716"/>
<feature type="disulfide bond" evidence="6">
    <location>
        <begin position="1380"/>
        <end position="1392"/>
    </location>
</feature>
<dbReference type="InterPro" id="IPR000742">
    <property type="entry name" value="EGF"/>
</dbReference>
<feature type="domain" description="Laminin EGF-like" evidence="8">
    <location>
        <begin position="544"/>
        <end position="589"/>
    </location>
</feature>
<feature type="domain" description="Laminin EGF-like" evidence="8">
    <location>
        <begin position="1380"/>
        <end position="1425"/>
    </location>
</feature>
<feature type="disulfide bond" evidence="6">
    <location>
        <begin position="1520"/>
        <end position="1537"/>
    </location>
</feature>
<feature type="disulfide bond" evidence="6">
    <location>
        <begin position="590"/>
        <end position="602"/>
    </location>
</feature>
<dbReference type="Pfam" id="PF00053">
    <property type="entry name" value="EGF_laminin"/>
    <property type="match status" value="20"/>
</dbReference>
<dbReference type="PROSITE" id="PS50027">
    <property type="entry name" value="EGF_LAM_2"/>
    <property type="match status" value="13"/>
</dbReference>
<evidence type="ECO:0000256" key="5">
    <source>
        <dbReference type="ARBA" id="ARBA00023292"/>
    </source>
</evidence>
<evidence type="ECO:0000259" key="8">
    <source>
        <dbReference type="PROSITE" id="PS50027"/>
    </source>
</evidence>
<feature type="disulfide bond" evidence="6">
    <location>
        <begin position="565"/>
        <end position="574"/>
    </location>
</feature>
<feature type="disulfide bond" evidence="6">
    <location>
        <begin position="1442"/>
        <end position="1451"/>
    </location>
</feature>
<feature type="disulfide bond" evidence="6">
    <location>
        <begin position="1832"/>
        <end position="1841"/>
    </location>
</feature>
<feature type="domain" description="Laminin EGF-like" evidence="8">
    <location>
        <begin position="735"/>
        <end position="787"/>
    </location>
</feature>
<feature type="disulfide bond" evidence="6">
    <location>
        <begin position="610"/>
        <end position="619"/>
    </location>
</feature>
<keyword evidence="4" id="KW-0325">Glycoprotein</keyword>
<feature type="disulfide bond" evidence="6">
    <location>
        <begin position="2070"/>
        <end position="2087"/>
    </location>
</feature>
<feature type="domain" description="Laminin EGF-like" evidence="8">
    <location>
        <begin position="635"/>
        <end position="684"/>
    </location>
</feature>
<dbReference type="SMART" id="SM00181">
    <property type="entry name" value="EGF"/>
    <property type="match status" value="9"/>
</dbReference>
<dbReference type="Proteomes" id="UP000695022">
    <property type="component" value="Unplaced"/>
</dbReference>
<dbReference type="PROSITE" id="PS00022">
    <property type="entry name" value="EGF_1"/>
    <property type="match status" value="1"/>
</dbReference>
<feature type="disulfide bond" evidence="6">
    <location>
        <begin position="500"/>
        <end position="517"/>
    </location>
</feature>
<accession>A0ABM1EMJ1</accession>
<feature type="disulfide bond" evidence="6">
    <location>
        <begin position="454"/>
        <end position="471"/>
    </location>
</feature>
<feature type="disulfide bond" evidence="6">
    <location>
        <begin position="2041"/>
        <end position="2050"/>
    </location>
</feature>
<evidence type="ECO:0000256" key="1">
    <source>
        <dbReference type="ARBA" id="ARBA00022729"/>
    </source>
</evidence>
<dbReference type="Gene3D" id="2.60.120.260">
    <property type="entry name" value="Galactose-binding domain-like"/>
    <property type="match status" value="1"/>
</dbReference>
<feature type="disulfide bond" evidence="6">
    <location>
        <begin position="635"/>
        <end position="647"/>
    </location>
</feature>
<name>A0ABM1EMJ1_PRICU</name>
<feature type="domain" description="Laminin EGF-like" evidence="8">
    <location>
        <begin position="1813"/>
        <end position="1862"/>
    </location>
</feature>
<dbReference type="InterPro" id="IPR000034">
    <property type="entry name" value="Laminin_IV"/>
</dbReference>
<evidence type="ECO:0000256" key="7">
    <source>
        <dbReference type="SAM" id="SignalP"/>
    </source>
</evidence>
<dbReference type="Pfam" id="PF24973">
    <property type="entry name" value="EGF_LMN_ATRN"/>
    <property type="match status" value="1"/>
</dbReference>
<sequence length="2255" mass="248216">MAGYGCTMPVLWTLLVFLAVNTVRSEVLTPPYFNLAEGRRIESTSTCGEGVQEKELYCRLTGANTEEVGERPDNILQGQLCDYCDPRDANRKHPITQATDGTQKWWQSPPLSRGAEFNEVNITIDLGQEFHVAYVFMKMGNAPRPGVWVLERSKDNGVSWDPWQYFADSPGDCLHFFNLASNEPITEDDSVICTTEFSKVIPLEGGEIVISLVNNRPNAMNFSHSKELQEFTEATNVRLRLLRSKTLLGHLLAVARQDPTVTRRYFYSIKDISIGGRCVCNGHANVCDKTDPRDPYKLLCRCQHNTCGAQCDTCCTDYVQKKWRRATEEDSYVCEACNCHGHSEQCEYDADVDTKSMSLDISGQYIGGGVCQNCRDYTEGINCEKCISGFYRPEGRLRNETDACTRCRCDPRVSTGACSDVTGQCECRDNFAGVNCDECAYGYYAPPHCYPCDCYANGTIDAVCYPEQGQCPCRYNYGGATCDRCAQGFFDFPHCTPCNCSQYGSLDEICDEVSGQCKCSGVFTDRACDRCREGTWNYPHCEYCQCDLAGVTPEICNDETGRCLCLDGFNSANCGRCAAGFYGFPDCQECTCDPVGSEGDACAVTGQCRCKPNFSGPKCGLCASGFYSYPDCLPCDCDLLGAHGASCNDQGQCICRGNFEGLHCDRCRENFYNYPLCEACNCHPAGVSDSFGGCDTVAEGQLCECKERVTGRICDECKSLFWNLQHNNREGCQDCDCWEPGTLSGYSSCDGETGQCLCKPYVTSRRCDQCQPGTYKLLENNLFGCESCMCDAGGALNAHCDTVTGQCLCRPRVSGRACDYPHTNHFFPTLFQHQFEIEDGRTPSGSLVRFAYHDDVFPGYSWRGYAIFSQTQPDVLMDIEVDKPSLYLIVYHYVNRGSKTINGQVIVTSEYDDETTTVQKGTLELLPSTQPSFTSVKVGGTDYPFVLDPGRWTVTTSIPDLVDAVFLDYFVLLPQVYYEATLLQEHIYAPCSLDAAAGATCLHYVYPPLAQYPRARGETGYVGVNNERMRVQQLEDEHVLTALDSPSMAWLSNNQTSMFLDLVTDAPGEYLLLINYYMTERGRMDTLAVDVATPSGPQQGKALLYDCNYRSLCRSVVLDLEGRAAVYAVDTDYISLTLQGSIDIDAAIDSVVAIPIKDWTEMLYTPQVRCLRKDGECEESSFPLLPSAVRYEVEAGVNADRRVPDIEMIADVYDKDIGLVYMSENEGALEVQGTVSRPGTYSFVSHHYQPKHSEFSLDVIVDNGYHVYEAVLPVPYCGSLSGCRSLVETGSRDFQFEVQENFTLSFQVAGRKSLWMDYVLVIPSTDQRPDFNAKGMVDKASDFIQECAKDHFYVDPSRQGFCRDAVFSLTTEYNNGALQCGCNIDGSLSFQCEEFGGRCICKDNVIGRICSQCHPGYYGFPNCQKCNCPNGICEQDTGKCICPPNVAGPQCNVCLPETFGYDPFIGCEECACEYYGVEDRNMTCDLITGKCRCKENVVGRQCTDCMVGSYAYPHCVDCTCSRYGVTRDVCDQTNGDCICKDNVEGARCDQCAPGSYYLHPDNEKGCTSCFCFGVTKACASSELVVVYIMDMRDWNVTNLENPLIDDASNLAYNDPTLINVRVRESRPIDPDAASYFVAPAPYLGDKVTSYGGRLTYSVAHTPADQDAYRIIQGDVIITGNNISVVHTSMDQPEPELSTHISVALVESSFVLADDAAHQVAVTREQFMMVLADVTSLHIRATYYSATQDSMIANVSLPIGIVGGAETEGHDLDQAHSVEQCQCPRNYEGSSCEVCAEGYHRVDEGPYLGHCVPCNCYGHAETCDRNTGECVDCRNNTVGANCDRCELGYYGDATQGSEWDCQICACPLPTVANNFAASCTPLEDGFEVTCVCLEGYKGVNCEMCAAGYWGDPTEPGGACVRCECNDNLDLSTPEPCDTATGECLSCGNDTGGPACSRCVPGYYGDAIIAKNCVRCSCDACGTEECDFDTGSCRCAAGVEGVACDRCQRNMYGFSSCEGCTHCNCSEASMSSQCDAETGDCECQPGVRGRTCDTCKNGYWNFSPFGCQKCDCENFVDTGTICDQATGQCKCLPGVTGDKCDTCDEKWVFIENVGCQPCDVCTHILIDDVAWLETNVSGVMDELANVSIGVYAYARLRRDQDRVDALRPLVGGIVTDPSQVNLRPLQQDMNGLEQYANHVRDTADGTVAESTNVNEKVMVVKEERVAVEMMMRETVGRGQQVVDHASSVWSVIRFCSL</sequence>
<feature type="disulfide bond" evidence="6">
    <location>
        <begin position="1518"/>
        <end position="1530"/>
    </location>
</feature>
<feature type="disulfide bond" evidence="6">
    <location>
        <begin position="758"/>
        <end position="767"/>
    </location>
</feature>
<feature type="disulfide bond" evidence="6">
    <location>
        <begin position="1539"/>
        <end position="1548"/>
    </location>
</feature>
<feature type="domain" description="Laminin EGF-like" evidence="8">
    <location>
        <begin position="407"/>
        <end position="451"/>
    </location>
</feature>
<feature type="domain" description="Laminin EGF-like" evidence="8">
    <location>
        <begin position="1518"/>
        <end position="1568"/>
    </location>
</feature>
<feature type="disulfide bond" evidence="6">
    <location>
        <begin position="655"/>
        <end position="664"/>
    </location>
</feature>
<feature type="disulfide bond" evidence="6">
    <location>
        <begin position="1401"/>
        <end position="1410"/>
    </location>
</feature>
<dbReference type="PANTHER" id="PTHR10574:SF406">
    <property type="entry name" value="LAMININ SUBUNIT ALPHA 5"/>
    <property type="match status" value="1"/>
</dbReference>
<evidence type="ECO:0000256" key="2">
    <source>
        <dbReference type="ARBA" id="ARBA00022737"/>
    </source>
</evidence>
<feature type="disulfide bond" evidence="6">
    <location>
        <begin position="452"/>
        <end position="464"/>
    </location>
</feature>
<feature type="domain" description="Laminin IV type A" evidence="9">
    <location>
        <begin position="1589"/>
        <end position="1779"/>
    </location>
</feature>
<dbReference type="CDD" id="cd00055">
    <property type="entry name" value="EGF_Lam"/>
    <property type="match status" value="20"/>
</dbReference>
<dbReference type="SMART" id="SM00180">
    <property type="entry name" value="EGF_Lam"/>
    <property type="match status" value="22"/>
</dbReference>
<dbReference type="InterPro" id="IPR056863">
    <property type="entry name" value="LMN_ATRN_NET-like_EGF"/>
</dbReference>
<dbReference type="InterPro" id="IPR008211">
    <property type="entry name" value="Laminin_N"/>
</dbReference>
<keyword evidence="1 7" id="KW-0732">Signal</keyword>
<dbReference type="SMART" id="SM00281">
    <property type="entry name" value="LamB"/>
    <property type="match status" value="1"/>
</dbReference>
<comment type="caution">
    <text evidence="6">Lacks conserved residue(s) required for the propagation of feature annotation.</text>
</comment>
<feature type="domain" description="Laminin EGF-like" evidence="8">
    <location>
        <begin position="2068"/>
        <end position="2115"/>
    </location>
</feature>
<feature type="disulfide bond" evidence="6">
    <location>
        <begin position="544"/>
        <end position="556"/>
    </location>
</feature>
<dbReference type="CDD" id="cd02795">
    <property type="entry name" value="CBM6-CBM35-CBM36_like"/>
    <property type="match status" value="1"/>
</dbReference>
<dbReference type="SUPFAM" id="SSF57196">
    <property type="entry name" value="EGF/Laminin"/>
    <property type="match status" value="21"/>
</dbReference>
<feature type="disulfide bond" evidence="6">
    <location>
        <begin position="427"/>
        <end position="436"/>
    </location>
</feature>
<dbReference type="PANTHER" id="PTHR10574">
    <property type="entry name" value="NETRIN/LAMININ-RELATED"/>
    <property type="match status" value="1"/>
</dbReference>
<feature type="signal peptide" evidence="7">
    <location>
        <begin position="1"/>
        <end position="25"/>
    </location>
</feature>
<feature type="domain" description="Laminin EGF-like" evidence="8">
    <location>
        <begin position="590"/>
        <end position="634"/>
    </location>
</feature>
<dbReference type="SMART" id="SM00136">
    <property type="entry name" value="LamNT"/>
    <property type="match status" value="1"/>
</dbReference>
<dbReference type="PRINTS" id="PR00011">
    <property type="entry name" value="EGFLAMININ"/>
</dbReference>
<gene>
    <name evidence="12" type="primary">LOC106813716</name>
</gene>
<dbReference type="Pfam" id="PF00055">
    <property type="entry name" value="Laminin_N"/>
    <property type="match status" value="1"/>
</dbReference>
<feature type="domain" description="Laminin N-terminal" evidence="10">
    <location>
        <begin position="24"/>
        <end position="277"/>
    </location>
</feature>
<dbReference type="PROSITE" id="PS51117">
    <property type="entry name" value="LAMININ_NTER"/>
    <property type="match status" value="1"/>
</dbReference>
<dbReference type="PROSITE" id="PS51115">
    <property type="entry name" value="LAMININ_IVA"/>
    <property type="match status" value="1"/>
</dbReference>
<evidence type="ECO:0000313" key="11">
    <source>
        <dbReference type="Proteomes" id="UP000695022"/>
    </source>
</evidence>
<keyword evidence="11" id="KW-1185">Reference proteome</keyword>
<dbReference type="InterPro" id="IPR002049">
    <property type="entry name" value="LE_dom"/>
</dbReference>
<reference evidence="12" key="1">
    <citation type="submission" date="2025-08" db="UniProtKB">
        <authorList>
            <consortium name="RefSeq"/>
        </authorList>
    </citation>
    <scope>IDENTIFICATION</scope>
</reference>
<feature type="domain" description="Laminin EGF-like" evidence="8">
    <location>
        <begin position="498"/>
        <end position="543"/>
    </location>
</feature>
<feature type="disulfide bond" evidence="6">
    <location>
        <begin position="2068"/>
        <end position="2080"/>
    </location>
</feature>
<dbReference type="Pfam" id="PF00052">
    <property type="entry name" value="Laminin_B"/>
    <property type="match status" value="1"/>
</dbReference>
<feature type="domain" description="Laminin EGF-like" evidence="8">
    <location>
        <begin position="1426"/>
        <end position="1469"/>
    </location>
</feature>
<feature type="disulfide bond" evidence="6">
    <location>
        <begin position="1382"/>
        <end position="1399"/>
    </location>
</feature>
<keyword evidence="5 6" id="KW-0424">Laminin EGF-like domain</keyword>
<evidence type="ECO:0000259" key="10">
    <source>
        <dbReference type="PROSITE" id="PS51117"/>
    </source>
</evidence>
<feature type="disulfide bond" evidence="6">
    <location>
        <begin position="519"/>
        <end position="528"/>
    </location>
</feature>
<feature type="disulfide bond" evidence="6">
    <location>
        <begin position="2089"/>
        <end position="2098"/>
    </location>
</feature>
<keyword evidence="3 6" id="KW-1015">Disulfide bond</keyword>
<feature type="chain" id="PRO_5046257070" evidence="7">
    <location>
        <begin position="26"/>
        <end position="2255"/>
    </location>
</feature>
<feature type="domain" description="Laminin EGF-like" evidence="8">
    <location>
        <begin position="452"/>
        <end position="497"/>
    </location>
</feature>
<feature type="domain" description="Laminin EGF-like" evidence="8">
    <location>
        <begin position="2021"/>
        <end position="2067"/>
    </location>
</feature>
<evidence type="ECO:0000256" key="3">
    <source>
        <dbReference type="ARBA" id="ARBA00023157"/>
    </source>
</evidence>
<dbReference type="Gene3D" id="2.10.25.10">
    <property type="entry name" value="Laminin"/>
    <property type="match status" value="19"/>
</dbReference>
<protein>
    <submittedName>
        <fullName evidence="12">Laminin subunit alpha-like</fullName>
    </submittedName>
</protein>
<dbReference type="InterPro" id="IPR050440">
    <property type="entry name" value="Laminin/Netrin_ECM"/>
</dbReference>
<proteinExistence type="predicted"/>
<evidence type="ECO:0000256" key="4">
    <source>
        <dbReference type="ARBA" id="ARBA00023180"/>
    </source>
</evidence>
<feature type="disulfide bond" evidence="6">
    <location>
        <begin position="546"/>
        <end position="563"/>
    </location>
</feature>
<feature type="disulfide bond" evidence="6">
    <location>
        <begin position="473"/>
        <end position="482"/>
    </location>
</feature>